<name>A0AAV8VNF5_9CUCU</name>
<evidence type="ECO:0000313" key="2">
    <source>
        <dbReference type="EMBL" id="KAJ8915946.1"/>
    </source>
</evidence>
<sequence>MMKFTVLVIASVLAPGLHSAIVQTRPDLQISTFPHFFEPETRPEIGAVVPELRPEIEAVAPELRPEIEAVAPELRPEPVPEVEAVVPELISVNPCDSCFEYMTALIDQLTNVDVPVHPQLPEIPEVGLPEPEVVRPLPESVPEDLRPLPVPELPGIGVNPIPIPVDPETGIRPLPLPVQPEVEINPIPFPIAPQTRPSTGLDYIELPQH</sequence>
<dbReference type="EMBL" id="JANEYG010000047">
    <property type="protein sequence ID" value="KAJ8915946.1"/>
    <property type="molecule type" value="Genomic_DNA"/>
</dbReference>
<comment type="caution">
    <text evidence="2">The sequence shown here is derived from an EMBL/GenBank/DDBJ whole genome shotgun (WGS) entry which is preliminary data.</text>
</comment>
<keyword evidence="1" id="KW-0732">Signal</keyword>
<proteinExistence type="predicted"/>
<evidence type="ECO:0000313" key="3">
    <source>
        <dbReference type="Proteomes" id="UP001159042"/>
    </source>
</evidence>
<gene>
    <name evidence="2" type="ORF">NQ315_016622</name>
</gene>
<organism evidence="2 3">
    <name type="scientific">Exocentrus adspersus</name>
    <dbReference type="NCBI Taxonomy" id="1586481"/>
    <lineage>
        <taxon>Eukaryota</taxon>
        <taxon>Metazoa</taxon>
        <taxon>Ecdysozoa</taxon>
        <taxon>Arthropoda</taxon>
        <taxon>Hexapoda</taxon>
        <taxon>Insecta</taxon>
        <taxon>Pterygota</taxon>
        <taxon>Neoptera</taxon>
        <taxon>Endopterygota</taxon>
        <taxon>Coleoptera</taxon>
        <taxon>Polyphaga</taxon>
        <taxon>Cucujiformia</taxon>
        <taxon>Chrysomeloidea</taxon>
        <taxon>Cerambycidae</taxon>
        <taxon>Lamiinae</taxon>
        <taxon>Acanthocinini</taxon>
        <taxon>Exocentrus</taxon>
    </lineage>
</organism>
<accession>A0AAV8VNF5</accession>
<evidence type="ECO:0000256" key="1">
    <source>
        <dbReference type="SAM" id="SignalP"/>
    </source>
</evidence>
<protein>
    <submittedName>
        <fullName evidence="2">Uncharacterized protein</fullName>
    </submittedName>
</protein>
<dbReference type="Proteomes" id="UP001159042">
    <property type="component" value="Unassembled WGS sequence"/>
</dbReference>
<keyword evidence="3" id="KW-1185">Reference proteome</keyword>
<feature type="signal peptide" evidence="1">
    <location>
        <begin position="1"/>
        <end position="19"/>
    </location>
</feature>
<reference evidence="2 3" key="1">
    <citation type="journal article" date="2023" name="Insect Mol. Biol.">
        <title>Genome sequencing provides insights into the evolution of gene families encoding plant cell wall-degrading enzymes in longhorned beetles.</title>
        <authorList>
            <person name="Shin N.R."/>
            <person name="Okamura Y."/>
            <person name="Kirsch R."/>
            <person name="Pauchet Y."/>
        </authorList>
    </citation>
    <scope>NUCLEOTIDE SEQUENCE [LARGE SCALE GENOMIC DNA]</scope>
    <source>
        <strain evidence="2">EAD_L_NR</strain>
    </source>
</reference>
<dbReference type="AlphaFoldDB" id="A0AAV8VNF5"/>
<feature type="chain" id="PRO_5043944957" evidence="1">
    <location>
        <begin position="20"/>
        <end position="209"/>
    </location>
</feature>